<evidence type="ECO:0000313" key="5">
    <source>
        <dbReference type="EMBL" id="KRT57987.1"/>
    </source>
</evidence>
<feature type="transmembrane region" description="Helical" evidence="1">
    <location>
        <begin position="412"/>
        <end position="435"/>
    </location>
</feature>
<keyword evidence="1" id="KW-1133">Transmembrane helix</keyword>
<evidence type="ECO:0000259" key="3">
    <source>
        <dbReference type="Pfam" id="PF23357"/>
    </source>
</evidence>
<dbReference type="EMBL" id="LDXT01000080">
    <property type="protein sequence ID" value="KRT55347.1"/>
    <property type="molecule type" value="Genomic_DNA"/>
</dbReference>
<gene>
    <name evidence="4" type="ORF">Ga0074115_1173</name>
    <name evidence="5" type="ORF">Ga0076813_12682</name>
</gene>
<keyword evidence="1" id="KW-0812">Transmembrane</keyword>
<keyword evidence="7" id="KW-1185">Reference proteome</keyword>
<dbReference type="AlphaFoldDB" id="A0A0T5Z5L1"/>
<organism evidence="5 6">
    <name type="scientific">endosymbiont of Ridgeia piscesae</name>
    <dbReference type="NCBI Taxonomy" id="54398"/>
    <lineage>
        <taxon>Bacteria</taxon>
        <taxon>Pseudomonadati</taxon>
        <taxon>Pseudomonadota</taxon>
        <taxon>Gammaproteobacteria</taxon>
        <taxon>sulfur-oxidizing symbionts</taxon>
    </lineage>
</organism>
<evidence type="ECO:0000259" key="2">
    <source>
        <dbReference type="Pfam" id="PF09822"/>
    </source>
</evidence>
<dbReference type="Pfam" id="PF09822">
    <property type="entry name" value="ABC_transp_aux"/>
    <property type="match status" value="1"/>
</dbReference>
<dbReference type="SUPFAM" id="SSF52317">
    <property type="entry name" value="Class I glutamine amidotransferase-like"/>
    <property type="match status" value="1"/>
</dbReference>
<sequence length="440" mass="48739">MNIGKQIHQLIFPLLSLALLLLLAWFSNRYQWQWDWTRNGSHTLSETSIALLQRLKGPLQVTIFTPRASTLQQQVERFIERYQRFKPDLQLTFVDPIRNPDASRRQGISLSGELVLHYQGREERLQRLSELHFSNALQRLSQQQHHWIAALTGHGERDLHGKANHDLGAFGQSLQQKGYQLVALPPATVPPDNTALLLIASPTTALLEGELALIETYLQQGGNLLLLTDPSSRESLQPLLQQLDIEALPGTLVDANVRRLGIDNPTVALVSEYPEFPATAGFDLLTLFPESLALQADQARDWQVTGLLRTLPQSWNETGPIHGEVERNPELGEQAGPLTIGLALTRQRGEREQRVVVIGDGDFLSNSYLANAGNLDLGLALVGWLAGAEQLIGIPPRPILDRELQLSPLTKGIIGLGALFGLPLLLFGIGGLLGWRRNRA</sequence>
<evidence type="ECO:0000256" key="1">
    <source>
        <dbReference type="SAM" id="Phobius"/>
    </source>
</evidence>
<keyword evidence="1" id="KW-0472">Membrane</keyword>
<proteinExistence type="predicted"/>
<dbReference type="InterPro" id="IPR029062">
    <property type="entry name" value="Class_I_gatase-like"/>
</dbReference>
<feature type="domain" description="DUF7088" evidence="3">
    <location>
        <begin position="39"/>
        <end position="106"/>
    </location>
</feature>
<name>A0A0T5Z5L1_9GAMM</name>
<protein>
    <submittedName>
        <fullName evidence="5">ABC-type uncharacterized transport system involved in gliding motility, auxiliary component</fullName>
    </submittedName>
</protein>
<dbReference type="OrthoDB" id="8530910at2"/>
<dbReference type="Proteomes" id="UP000051634">
    <property type="component" value="Unassembled WGS sequence"/>
</dbReference>
<accession>A0A0T5Z5L1</accession>
<feature type="domain" description="ABC-type uncharacterised transport system" evidence="2">
    <location>
        <begin position="148"/>
        <end position="368"/>
    </location>
</feature>
<evidence type="ECO:0000313" key="7">
    <source>
        <dbReference type="Proteomes" id="UP000051634"/>
    </source>
</evidence>
<dbReference type="STRING" id="54398.Ga0074115_1173"/>
<dbReference type="Proteomes" id="UP000051276">
    <property type="component" value="Unassembled WGS sequence"/>
</dbReference>
<reference evidence="6 7" key="1">
    <citation type="submission" date="2015-11" db="EMBL/GenBank/DDBJ databases">
        <title>The genome of Candidatus Endoriftia persephone in Ridgeia piscesae and population structure of the North Eastern Pacific vestimentiferan symbionts.</title>
        <authorList>
            <person name="Perez M."/>
            <person name="Juniper K.S."/>
        </authorList>
    </citation>
    <scope>NUCLEOTIDE SEQUENCE [LARGE SCALE GENOMIC DNA]</scope>
    <source>
        <strain evidence="5">Ind10</strain>
        <strain evidence="4">Ind11</strain>
    </source>
</reference>
<dbReference type="InterPro" id="IPR055396">
    <property type="entry name" value="DUF7088"/>
</dbReference>
<dbReference type="Pfam" id="PF23357">
    <property type="entry name" value="DUF7088"/>
    <property type="match status" value="1"/>
</dbReference>
<evidence type="ECO:0000313" key="6">
    <source>
        <dbReference type="Proteomes" id="UP000051276"/>
    </source>
</evidence>
<evidence type="ECO:0000313" key="4">
    <source>
        <dbReference type="EMBL" id="KRT55347.1"/>
    </source>
</evidence>
<dbReference type="PATRIC" id="fig|54398.3.peg.2092"/>
<dbReference type="RefSeq" id="WP_057956170.1">
    <property type="nucleotide sequence ID" value="NZ_KQ556911.1"/>
</dbReference>
<dbReference type="InterPro" id="IPR019196">
    <property type="entry name" value="ABC_transp_unknown"/>
</dbReference>
<comment type="caution">
    <text evidence="5">The sequence shown here is derived from an EMBL/GenBank/DDBJ whole genome shotgun (WGS) entry which is preliminary data.</text>
</comment>
<dbReference type="EMBL" id="LMXI01000426">
    <property type="protein sequence ID" value="KRT57987.1"/>
    <property type="molecule type" value="Genomic_DNA"/>
</dbReference>